<evidence type="ECO:0000313" key="1">
    <source>
        <dbReference type="EMBL" id="OEH46795.1"/>
    </source>
</evidence>
<keyword evidence="2" id="KW-1185">Reference proteome</keyword>
<dbReference type="STRING" id="45071.Lpar_1513"/>
<name>A0A1E5JQK6_9GAMM</name>
<gene>
    <name evidence="1" type="ORF">lpari_02263</name>
</gene>
<accession>A0A1E5JQK6</accession>
<dbReference type="EMBL" id="LSOG01000062">
    <property type="protein sequence ID" value="OEH46795.1"/>
    <property type="molecule type" value="Genomic_DNA"/>
</dbReference>
<dbReference type="Proteomes" id="UP000095229">
    <property type="component" value="Unassembled WGS sequence"/>
</dbReference>
<comment type="caution">
    <text evidence="1">The sequence shown here is derived from an EMBL/GenBank/DDBJ whole genome shotgun (WGS) entry which is preliminary data.</text>
</comment>
<sequence length="102" mass="10970">MIILGTAILVTGVVFSITGAGFLATAGAFTGGTGFLATGSALFIRDAKKNIATLSEELISFSSLLKTKKDTTWCFLEFSMIYTMIKIWPYGLILIKILYACS</sequence>
<evidence type="ECO:0000313" key="2">
    <source>
        <dbReference type="Proteomes" id="UP000095229"/>
    </source>
</evidence>
<organism evidence="1 2">
    <name type="scientific">Legionella parisiensis</name>
    <dbReference type="NCBI Taxonomy" id="45071"/>
    <lineage>
        <taxon>Bacteria</taxon>
        <taxon>Pseudomonadati</taxon>
        <taxon>Pseudomonadota</taxon>
        <taxon>Gammaproteobacteria</taxon>
        <taxon>Legionellales</taxon>
        <taxon>Legionellaceae</taxon>
        <taxon>Legionella</taxon>
    </lineage>
</organism>
<proteinExistence type="predicted"/>
<dbReference type="AlphaFoldDB" id="A0A1E5JQK6"/>
<protein>
    <submittedName>
        <fullName evidence="1">Uncharacterized protein</fullName>
    </submittedName>
</protein>
<reference evidence="1 2" key="1">
    <citation type="submission" date="2016-02" db="EMBL/GenBank/DDBJ databases">
        <title>Secondary metabolites in Legionella.</title>
        <authorList>
            <person name="Tobias N.J."/>
            <person name="Bode H.B."/>
        </authorList>
    </citation>
    <scope>NUCLEOTIDE SEQUENCE [LARGE SCALE GENOMIC DNA]</scope>
    <source>
        <strain evidence="1 2">DSM 19216</strain>
    </source>
</reference>
<dbReference type="PATRIC" id="fig|45071.6.peg.1627"/>